<gene>
    <name evidence="2" type="ORF">NCTC10738_00897</name>
</gene>
<keyword evidence="1" id="KW-0732">Signal</keyword>
<accession>A0A379Z2P7</accession>
<dbReference type="RefSeq" id="WP_115389263.1">
    <property type="nucleotide sequence ID" value="NZ_JADZHC010000022.1"/>
</dbReference>
<feature type="chain" id="PRO_5016723124" evidence="1">
    <location>
        <begin position="22"/>
        <end position="841"/>
    </location>
</feature>
<sequence length="841" mass="90184">MKLSRIATALLLGSVSSAALAGGPLYIHEPTMQPYKWDTSKGAIPVYTDGGPVIKNKDGVDVQTFTILEKGQVFNLDITLPDGTVIPAGTVLDRDYTFLSIAQANAITAKAVGEWSAVETSTFEMSVQGTIEQQIGIKDVNQTNVDQIYSAVNGYGFWVNYDTDGQILEQYFGVPRSQVLGIAFPEWADEETGEILEATALMNGWYVGIDDTEGEMIAGVFTHEFGHALNMSHSQANGHLSYMSASYSPQYDGVPGCAITNQYTSASQIAPDTIETMFPFINVLGIQGAEQSTVNVRDDIVNLSDLYPTAEYRSGYGSISGTLYTKEGVDYSGMNMVARNLDNPLYDVVTQQSGNLTQGLVGPDGKFTINGLTPGGRYVLYMETIKAGGYPTRQTALLSEAEYWNSDESSNPASDRACDFTPIIAEAGVTKQADIYFNGYSDGIQYTPLVSAFVLDHAKNGKRAMGITGTTPFLYDSTKKALFELHPAGNAVVAGHATMNKNATKAGVMADFSGNGISNAAIWDLRSDKLTSLGDLNGNSCGGSGQSGTNSSYVWDMDDSGNTVVGTAYLDTDGNGACQSAFKDEIVPFIWTKKAGMQQLPYQFAEKVQWLRADRIAGNGSTITGTYDGTSQVAWVDGRFHDTSAEFGAQDSSVISNDGSTVGFGTRTGVTLWHTDSGQQENIGSLRWCEQVPFNHFFLGNLCAEGWDHDSISAEFGVPRMLLLDASDDLSMITARSGSLFTGFSGGIYLEGLGWMSTREFFAKQGVTEAKALTIDNPFAISANGSEMMGGIAGAVLSIDVDLNKAFVCRDGQDVQLSFPKQVVAAVKDGAEFGRCAHLND</sequence>
<dbReference type="AlphaFoldDB" id="A0A379Z2P7"/>
<dbReference type="EMBL" id="UGYO01000001">
    <property type="protein sequence ID" value="SUI54522.1"/>
    <property type="molecule type" value="Genomic_DNA"/>
</dbReference>
<organism evidence="2 3">
    <name type="scientific">Shewanella algae</name>
    <dbReference type="NCBI Taxonomy" id="38313"/>
    <lineage>
        <taxon>Bacteria</taxon>
        <taxon>Pseudomonadati</taxon>
        <taxon>Pseudomonadota</taxon>
        <taxon>Gammaproteobacteria</taxon>
        <taxon>Alteromonadales</taxon>
        <taxon>Shewanellaceae</taxon>
        <taxon>Shewanella</taxon>
    </lineage>
</organism>
<dbReference type="SUPFAM" id="SSF55486">
    <property type="entry name" value="Metalloproteases ('zincins'), catalytic domain"/>
    <property type="match status" value="1"/>
</dbReference>
<name>A0A379Z2P7_9GAMM</name>
<dbReference type="GO" id="GO:0008237">
    <property type="term" value="F:metallopeptidase activity"/>
    <property type="evidence" value="ECO:0007669"/>
    <property type="project" value="InterPro"/>
</dbReference>
<proteinExistence type="predicted"/>
<keyword evidence="3" id="KW-1185">Reference proteome</keyword>
<feature type="signal peptide" evidence="1">
    <location>
        <begin position="1"/>
        <end position="21"/>
    </location>
</feature>
<evidence type="ECO:0000313" key="2">
    <source>
        <dbReference type="EMBL" id="SUI54522.1"/>
    </source>
</evidence>
<evidence type="ECO:0000256" key="1">
    <source>
        <dbReference type="SAM" id="SignalP"/>
    </source>
</evidence>
<evidence type="ECO:0000313" key="3">
    <source>
        <dbReference type="Proteomes" id="UP000254069"/>
    </source>
</evidence>
<protein>
    <submittedName>
        <fullName evidence="2">Uncharacterized protein</fullName>
    </submittedName>
</protein>
<dbReference type="Proteomes" id="UP000254069">
    <property type="component" value="Unassembled WGS sequence"/>
</dbReference>
<dbReference type="InterPro" id="IPR024079">
    <property type="entry name" value="MetalloPept_cat_dom_sf"/>
</dbReference>
<reference evidence="2 3" key="1">
    <citation type="submission" date="2018-06" db="EMBL/GenBank/DDBJ databases">
        <authorList>
            <consortium name="Pathogen Informatics"/>
            <person name="Doyle S."/>
        </authorList>
    </citation>
    <scope>NUCLEOTIDE SEQUENCE [LARGE SCALE GENOMIC DNA]</scope>
    <source>
        <strain evidence="2 3">NCTC10738</strain>
    </source>
</reference>
<dbReference type="Gene3D" id="3.40.390.10">
    <property type="entry name" value="Collagenase (Catalytic Domain)"/>
    <property type="match status" value="1"/>
</dbReference>